<feature type="region of interest" description="Disordered" evidence="1">
    <location>
        <begin position="1"/>
        <end position="26"/>
    </location>
</feature>
<name>A0ABT9E7J6_9PROT</name>
<keyword evidence="2" id="KW-0812">Transmembrane</keyword>
<evidence type="ECO:0000313" key="4">
    <source>
        <dbReference type="Proteomes" id="UP001243009"/>
    </source>
</evidence>
<feature type="transmembrane region" description="Helical" evidence="2">
    <location>
        <begin position="47"/>
        <end position="68"/>
    </location>
</feature>
<reference evidence="3 4" key="1">
    <citation type="submission" date="2023-08" db="EMBL/GenBank/DDBJ databases">
        <title>The draft genome sequence of Paracraurococcus sp. LOR1-02.</title>
        <authorList>
            <person name="Kingkaew E."/>
            <person name="Tanasupawat S."/>
        </authorList>
    </citation>
    <scope>NUCLEOTIDE SEQUENCE [LARGE SCALE GENOMIC DNA]</scope>
    <source>
        <strain evidence="3 4">LOR1-02</strain>
    </source>
</reference>
<protein>
    <submittedName>
        <fullName evidence="3">Uncharacterized protein</fullName>
    </submittedName>
</protein>
<evidence type="ECO:0000256" key="2">
    <source>
        <dbReference type="SAM" id="Phobius"/>
    </source>
</evidence>
<gene>
    <name evidence="3" type="ORF">Q7A36_27765</name>
</gene>
<dbReference type="RefSeq" id="WP_305107027.1">
    <property type="nucleotide sequence ID" value="NZ_JAUTWS010000041.1"/>
</dbReference>
<comment type="caution">
    <text evidence="3">The sequence shown here is derived from an EMBL/GenBank/DDBJ whole genome shotgun (WGS) entry which is preliminary data.</text>
</comment>
<sequence>MTDTSGDVGGPGTVDPPKEARSVPSEEYRIPGAVSELDPKSKAGVNLAYVVLFLLGSSILLLFGYLLIADLAKISQLKLAYEGVNRTFLTSLPSQDRQRLETFQHQLAVAAAGQGGFNDVEVTAANASLQNAIRSAPALSVPERTALETCLPSVQALVRDPAAGTSVQACLVALESLKRQIDLDPERIRQAVGFATEVNNHWASFHTFWLQAAQLVLLNLLLPLLTGLFGYIFATQQTGAQRSDNG</sequence>
<keyword evidence="4" id="KW-1185">Reference proteome</keyword>
<evidence type="ECO:0000256" key="1">
    <source>
        <dbReference type="SAM" id="MobiDB-lite"/>
    </source>
</evidence>
<keyword evidence="2" id="KW-1133">Transmembrane helix</keyword>
<feature type="transmembrane region" description="Helical" evidence="2">
    <location>
        <begin position="215"/>
        <end position="234"/>
    </location>
</feature>
<dbReference type="Proteomes" id="UP001243009">
    <property type="component" value="Unassembled WGS sequence"/>
</dbReference>
<accession>A0ABT9E7J6</accession>
<dbReference type="EMBL" id="JAUTWS010000041">
    <property type="protein sequence ID" value="MDO9712172.1"/>
    <property type="molecule type" value="Genomic_DNA"/>
</dbReference>
<feature type="compositionally biased region" description="Basic and acidic residues" evidence="1">
    <location>
        <begin position="16"/>
        <end position="26"/>
    </location>
</feature>
<proteinExistence type="predicted"/>
<keyword evidence="2" id="KW-0472">Membrane</keyword>
<evidence type="ECO:0000313" key="3">
    <source>
        <dbReference type="EMBL" id="MDO9712172.1"/>
    </source>
</evidence>
<organism evidence="3 4">
    <name type="scientific">Paracraurococcus lichenis</name>
    <dbReference type="NCBI Taxonomy" id="3064888"/>
    <lineage>
        <taxon>Bacteria</taxon>
        <taxon>Pseudomonadati</taxon>
        <taxon>Pseudomonadota</taxon>
        <taxon>Alphaproteobacteria</taxon>
        <taxon>Acetobacterales</taxon>
        <taxon>Roseomonadaceae</taxon>
        <taxon>Paracraurococcus</taxon>
    </lineage>
</organism>